<reference evidence="2" key="2">
    <citation type="submission" date="2020-09" db="EMBL/GenBank/DDBJ databases">
        <authorList>
            <person name="Sun Q."/>
            <person name="Zhou Y."/>
        </authorList>
    </citation>
    <scope>NUCLEOTIDE SEQUENCE</scope>
    <source>
        <strain evidence="2">CGMCC 1.15178</strain>
    </source>
</reference>
<dbReference type="Pfam" id="PF12708">
    <property type="entry name" value="Pect-lyase_RHGA_epim"/>
    <property type="match status" value="2"/>
</dbReference>
<organism evidence="2 3">
    <name type="scientific">Paenibacillus nasutitermitis</name>
    <dbReference type="NCBI Taxonomy" id="1652958"/>
    <lineage>
        <taxon>Bacteria</taxon>
        <taxon>Bacillati</taxon>
        <taxon>Bacillota</taxon>
        <taxon>Bacilli</taxon>
        <taxon>Bacillales</taxon>
        <taxon>Paenibacillaceae</taxon>
        <taxon>Paenibacillus</taxon>
    </lineage>
</organism>
<dbReference type="Gene3D" id="2.160.20.10">
    <property type="entry name" value="Single-stranded right-handed beta-helix, Pectin lyase-like"/>
    <property type="match status" value="2"/>
</dbReference>
<feature type="domain" description="Rhamnogalacturonase A/B/Epimerase-like pectate lyase" evidence="1">
    <location>
        <begin position="128"/>
        <end position="218"/>
    </location>
</feature>
<comment type="caution">
    <text evidence="2">The sequence shown here is derived from an EMBL/GenBank/DDBJ whole genome shotgun (WGS) entry which is preliminary data.</text>
</comment>
<keyword evidence="3" id="KW-1185">Reference proteome</keyword>
<dbReference type="Proteomes" id="UP000612456">
    <property type="component" value="Unassembled WGS sequence"/>
</dbReference>
<dbReference type="SUPFAM" id="SSF51126">
    <property type="entry name" value="Pectin lyase-like"/>
    <property type="match status" value="2"/>
</dbReference>
<sequence>MTLSVLPNIALAYRTDNSNYNVKLYSATGNGATDDRTAIQNAINASQPSGGQIYFPKGTYRFASAITFPSNTVLVFEKGAVLVPDSGITITVNGSVDAGLYQIFTSLSGKGDVKGKMQAVNIYPQWWGADGTDSSDDTTAIKKAIASQTGGGTIYFPTGTYIVSSALNVSGLDRLNLIGAGVDLTVIKSTSATADVFYTAPGQSQRWQRFKDFTVDSAVAKTAGAHFNFLGNQYRTTIDNVKLQNWHKGIVFASYEMCWITKPNITSPSVGADAAIQAGIQATAAQGANLYITEGFLRGTDGTDGVSPTSTALGNYGVKIYDADAVMMSNMDIGGFIKNDLLIDPNARASNHYFDSVWFDATRDDAPVRIQGTGIKTEITFANSWIASAGKLDGGNPLASNLVISGSGGYRAVEFTGNRIFNSSGIGIKIDASSGFPGLFTGNIIQNNGTAGISGENYGMKIATPLNTPSVSVFNSTFLENNGDDIYITADARNYSIQNVSLTGSITNLGVAKRISGVVSDISNVIASNTNLNIPPFGEFYSITGTTTIGGIAATWPGHTITLKFNNALTVVDDSQNLRLAGNLTTSANTTLTLICDGAEWIEVSRSSN</sequence>
<dbReference type="InterPro" id="IPR012334">
    <property type="entry name" value="Pectin_lyas_fold"/>
</dbReference>
<name>A0A917DRG2_9BACL</name>
<gene>
    <name evidence="2" type="ORF">GCM10010911_20840</name>
</gene>
<evidence type="ECO:0000259" key="1">
    <source>
        <dbReference type="Pfam" id="PF12708"/>
    </source>
</evidence>
<feature type="domain" description="Rhamnogalacturonase A/B/Epimerase-like pectate lyase" evidence="1">
    <location>
        <begin position="21"/>
        <end position="75"/>
    </location>
</feature>
<evidence type="ECO:0000313" key="3">
    <source>
        <dbReference type="Proteomes" id="UP000612456"/>
    </source>
</evidence>
<evidence type="ECO:0000313" key="2">
    <source>
        <dbReference type="EMBL" id="GGD62913.1"/>
    </source>
</evidence>
<dbReference type="EMBL" id="BMHP01000002">
    <property type="protein sequence ID" value="GGD62913.1"/>
    <property type="molecule type" value="Genomic_DNA"/>
</dbReference>
<proteinExistence type="predicted"/>
<accession>A0A917DRG2</accession>
<dbReference type="InterPro" id="IPR011050">
    <property type="entry name" value="Pectin_lyase_fold/virulence"/>
</dbReference>
<reference evidence="2" key="1">
    <citation type="journal article" date="2014" name="Int. J. Syst. Evol. Microbiol.">
        <title>Complete genome sequence of Corynebacterium casei LMG S-19264T (=DSM 44701T), isolated from a smear-ripened cheese.</title>
        <authorList>
            <consortium name="US DOE Joint Genome Institute (JGI-PGF)"/>
            <person name="Walter F."/>
            <person name="Albersmeier A."/>
            <person name="Kalinowski J."/>
            <person name="Ruckert C."/>
        </authorList>
    </citation>
    <scope>NUCLEOTIDE SEQUENCE</scope>
    <source>
        <strain evidence="2">CGMCC 1.15178</strain>
    </source>
</reference>
<dbReference type="AlphaFoldDB" id="A0A917DRG2"/>
<dbReference type="InterPro" id="IPR024535">
    <property type="entry name" value="RHGA/B-epi-like_pectate_lyase"/>
</dbReference>
<protein>
    <recommendedName>
        <fullName evidence="1">Rhamnogalacturonase A/B/Epimerase-like pectate lyase domain-containing protein</fullName>
    </recommendedName>
</protein>